<dbReference type="AlphaFoldDB" id="A0AAV7T8B8"/>
<dbReference type="Proteomes" id="UP001066276">
    <property type="component" value="Chromosome 4_1"/>
</dbReference>
<evidence type="ECO:0000313" key="3">
    <source>
        <dbReference type="Proteomes" id="UP001066276"/>
    </source>
</evidence>
<name>A0AAV7T8B8_PLEWA</name>
<sequence length="120" mass="13406">MTSPGASRQDNSRRRRVPHYWSSYGTDRDPKMRLTLVLDYSSSLFCEVPRASHHLHPGKYNSIMKCDVCNNTTGDDPLSSVTQSLDVKGVDGKHGAPTLIFHRGLFKEGAPEAQALRHIQ</sequence>
<evidence type="ECO:0000313" key="2">
    <source>
        <dbReference type="EMBL" id="KAJ1172852.1"/>
    </source>
</evidence>
<reference evidence="2" key="1">
    <citation type="journal article" date="2022" name="bioRxiv">
        <title>Sequencing and chromosome-scale assembly of the giantPleurodeles waltlgenome.</title>
        <authorList>
            <person name="Brown T."/>
            <person name="Elewa A."/>
            <person name="Iarovenko S."/>
            <person name="Subramanian E."/>
            <person name="Araus A.J."/>
            <person name="Petzold A."/>
            <person name="Susuki M."/>
            <person name="Suzuki K.-i.T."/>
            <person name="Hayashi T."/>
            <person name="Toyoda A."/>
            <person name="Oliveira C."/>
            <person name="Osipova E."/>
            <person name="Leigh N.D."/>
            <person name="Simon A."/>
            <person name="Yun M.H."/>
        </authorList>
    </citation>
    <scope>NUCLEOTIDE SEQUENCE</scope>
    <source>
        <strain evidence="2">20211129_DDA</strain>
        <tissue evidence="2">Liver</tissue>
    </source>
</reference>
<comment type="caution">
    <text evidence="2">The sequence shown here is derived from an EMBL/GenBank/DDBJ whole genome shotgun (WGS) entry which is preliminary data.</text>
</comment>
<proteinExistence type="predicted"/>
<accession>A0AAV7T8B8</accession>
<evidence type="ECO:0000256" key="1">
    <source>
        <dbReference type="SAM" id="MobiDB-lite"/>
    </source>
</evidence>
<gene>
    <name evidence="2" type="ORF">NDU88_004694</name>
</gene>
<keyword evidence="3" id="KW-1185">Reference proteome</keyword>
<dbReference type="EMBL" id="JANPWB010000007">
    <property type="protein sequence ID" value="KAJ1172852.1"/>
    <property type="molecule type" value="Genomic_DNA"/>
</dbReference>
<organism evidence="2 3">
    <name type="scientific">Pleurodeles waltl</name>
    <name type="common">Iberian ribbed newt</name>
    <dbReference type="NCBI Taxonomy" id="8319"/>
    <lineage>
        <taxon>Eukaryota</taxon>
        <taxon>Metazoa</taxon>
        <taxon>Chordata</taxon>
        <taxon>Craniata</taxon>
        <taxon>Vertebrata</taxon>
        <taxon>Euteleostomi</taxon>
        <taxon>Amphibia</taxon>
        <taxon>Batrachia</taxon>
        <taxon>Caudata</taxon>
        <taxon>Salamandroidea</taxon>
        <taxon>Salamandridae</taxon>
        <taxon>Pleurodelinae</taxon>
        <taxon>Pleurodeles</taxon>
    </lineage>
</organism>
<protein>
    <submittedName>
        <fullName evidence="2">Uncharacterized protein</fullName>
    </submittedName>
</protein>
<feature type="region of interest" description="Disordered" evidence="1">
    <location>
        <begin position="1"/>
        <end position="24"/>
    </location>
</feature>